<evidence type="ECO:0000256" key="6">
    <source>
        <dbReference type="ARBA" id="ARBA00033409"/>
    </source>
</evidence>
<gene>
    <name evidence="7 9" type="primary">recO</name>
    <name evidence="9" type="ORF">C4K68_02560</name>
</gene>
<dbReference type="InterPro" id="IPR003717">
    <property type="entry name" value="RecO"/>
</dbReference>
<proteinExistence type="inferred from homology"/>
<dbReference type="AlphaFoldDB" id="A0A2S5KWN7"/>
<dbReference type="InterPro" id="IPR022572">
    <property type="entry name" value="DNA_rep/recomb_RecO_N"/>
</dbReference>
<evidence type="ECO:0000313" key="9">
    <source>
        <dbReference type="EMBL" id="PPC79052.1"/>
    </source>
</evidence>
<dbReference type="SUPFAM" id="SSF57863">
    <property type="entry name" value="ArfGap/RecO-like zinc finger"/>
    <property type="match status" value="1"/>
</dbReference>
<dbReference type="GO" id="GO:0043590">
    <property type="term" value="C:bacterial nucleoid"/>
    <property type="evidence" value="ECO:0007669"/>
    <property type="project" value="TreeGrafter"/>
</dbReference>
<keyword evidence="4 7" id="KW-0233">DNA recombination</keyword>
<comment type="function">
    <text evidence="7">Involved in DNA repair and RecF pathway recombination.</text>
</comment>
<dbReference type="Pfam" id="PF11967">
    <property type="entry name" value="RecO_N"/>
    <property type="match status" value="1"/>
</dbReference>
<keyword evidence="5 7" id="KW-0234">DNA repair</keyword>
<protein>
    <recommendedName>
        <fullName evidence="2 7">DNA repair protein RecO</fullName>
    </recommendedName>
    <alternativeName>
        <fullName evidence="6 7">Recombination protein O</fullName>
    </alternativeName>
</protein>
<dbReference type="InterPro" id="IPR042242">
    <property type="entry name" value="RecO_C"/>
</dbReference>
<evidence type="ECO:0000256" key="2">
    <source>
        <dbReference type="ARBA" id="ARBA00021310"/>
    </source>
</evidence>
<sequence>MSALISEQAYLLHGRPYRETSILAEFFTSTQGRVAILARGARRPKSRQKAALQPFYPVVVSATGRSSLKTLQQIDLCGMAPPLAGACLISGLYLNELLQRLLPEGEPHPRMYTVYEWALTHLSEPGELEPVLRRFEKELLSELGFAVVLDYCVASGEPVLAEAWYAYHPEHGLRPVVADGRGSQRSYPGAALLAMAQDDYSASLTRKVAKVLLREALAPLLGDRPLHSRSLFLPPPVFSS</sequence>
<dbReference type="InterPro" id="IPR037278">
    <property type="entry name" value="ARFGAP/RecO"/>
</dbReference>
<dbReference type="GO" id="GO:0006302">
    <property type="term" value="P:double-strand break repair"/>
    <property type="evidence" value="ECO:0007669"/>
    <property type="project" value="TreeGrafter"/>
</dbReference>
<organism evidence="9 10">
    <name type="scientific">Proteobacteria bacterium 228</name>
    <dbReference type="NCBI Taxonomy" id="2083153"/>
    <lineage>
        <taxon>Bacteria</taxon>
        <taxon>Pseudomonadati</taxon>
        <taxon>Pseudomonadota</taxon>
    </lineage>
</organism>
<dbReference type="PANTHER" id="PTHR33991">
    <property type="entry name" value="DNA REPAIR PROTEIN RECO"/>
    <property type="match status" value="1"/>
</dbReference>
<dbReference type="EMBL" id="PRLP01000007">
    <property type="protein sequence ID" value="PPC79052.1"/>
    <property type="molecule type" value="Genomic_DNA"/>
</dbReference>
<dbReference type="Gene3D" id="2.40.50.140">
    <property type="entry name" value="Nucleic acid-binding proteins"/>
    <property type="match status" value="1"/>
</dbReference>
<dbReference type="PANTHER" id="PTHR33991:SF1">
    <property type="entry name" value="DNA REPAIR PROTEIN RECO"/>
    <property type="match status" value="1"/>
</dbReference>
<dbReference type="GO" id="GO:0006310">
    <property type="term" value="P:DNA recombination"/>
    <property type="evidence" value="ECO:0007669"/>
    <property type="project" value="UniProtKB-UniRule"/>
</dbReference>
<dbReference type="Pfam" id="PF02565">
    <property type="entry name" value="RecO_C"/>
    <property type="match status" value="1"/>
</dbReference>
<dbReference type="SUPFAM" id="SSF50249">
    <property type="entry name" value="Nucleic acid-binding proteins"/>
    <property type="match status" value="1"/>
</dbReference>
<evidence type="ECO:0000256" key="5">
    <source>
        <dbReference type="ARBA" id="ARBA00023204"/>
    </source>
</evidence>
<evidence type="ECO:0000256" key="4">
    <source>
        <dbReference type="ARBA" id="ARBA00023172"/>
    </source>
</evidence>
<keyword evidence="3 7" id="KW-0227">DNA damage</keyword>
<accession>A0A2S5KWN7</accession>
<dbReference type="NCBIfam" id="TIGR00613">
    <property type="entry name" value="reco"/>
    <property type="match status" value="1"/>
</dbReference>
<comment type="similarity">
    <text evidence="1 7">Belongs to the RecO family.</text>
</comment>
<evidence type="ECO:0000313" key="10">
    <source>
        <dbReference type="Proteomes" id="UP000238196"/>
    </source>
</evidence>
<feature type="domain" description="DNA replication/recombination mediator RecO N-terminal" evidence="8">
    <location>
        <begin position="1"/>
        <end position="77"/>
    </location>
</feature>
<dbReference type="InterPro" id="IPR012340">
    <property type="entry name" value="NA-bd_OB-fold"/>
</dbReference>
<name>A0A2S5KWN7_9PROT</name>
<evidence type="ECO:0000256" key="3">
    <source>
        <dbReference type="ARBA" id="ARBA00022763"/>
    </source>
</evidence>
<evidence type="ECO:0000256" key="7">
    <source>
        <dbReference type="HAMAP-Rule" id="MF_00201"/>
    </source>
</evidence>
<dbReference type="OrthoDB" id="9804792at2"/>
<comment type="caution">
    <text evidence="9">The sequence shown here is derived from an EMBL/GenBank/DDBJ whole genome shotgun (WGS) entry which is preliminary data.</text>
</comment>
<dbReference type="HAMAP" id="MF_00201">
    <property type="entry name" value="RecO"/>
    <property type="match status" value="1"/>
</dbReference>
<reference evidence="9 10" key="1">
    <citation type="submission" date="2018-02" db="EMBL/GenBank/DDBJ databases">
        <title>novel marine gammaproteobacteria from coastal saline agro ecosystem.</title>
        <authorList>
            <person name="Krishnan R."/>
            <person name="Ramesh Kumar N."/>
        </authorList>
    </citation>
    <scope>NUCLEOTIDE SEQUENCE [LARGE SCALE GENOMIC DNA]</scope>
    <source>
        <strain evidence="9 10">228</strain>
    </source>
</reference>
<dbReference type="Proteomes" id="UP000238196">
    <property type="component" value="Unassembled WGS sequence"/>
</dbReference>
<dbReference type="Gene3D" id="1.20.1440.120">
    <property type="entry name" value="Recombination protein O, C-terminal domain"/>
    <property type="match status" value="1"/>
</dbReference>
<evidence type="ECO:0000259" key="8">
    <source>
        <dbReference type="Pfam" id="PF11967"/>
    </source>
</evidence>
<evidence type="ECO:0000256" key="1">
    <source>
        <dbReference type="ARBA" id="ARBA00007452"/>
    </source>
</evidence>